<name>A0A448HEJ5_9ACTO</name>
<dbReference type="RefSeq" id="WP_126381821.1">
    <property type="nucleotide sequence ID" value="NZ_LR134350.1"/>
</dbReference>
<keyword evidence="2" id="KW-1133">Transmembrane helix</keyword>
<evidence type="ECO:0000256" key="1">
    <source>
        <dbReference type="SAM" id="MobiDB-lite"/>
    </source>
</evidence>
<feature type="transmembrane region" description="Helical" evidence="2">
    <location>
        <begin position="521"/>
        <end position="540"/>
    </location>
</feature>
<evidence type="ECO:0000313" key="4">
    <source>
        <dbReference type="Proteomes" id="UP000266895"/>
    </source>
</evidence>
<feature type="transmembrane region" description="Helical" evidence="2">
    <location>
        <begin position="149"/>
        <end position="175"/>
    </location>
</feature>
<gene>
    <name evidence="3" type="ORF">NCTC11636_00623</name>
</gene>
<feature type="transmembrane region" description="Helical" evidence="2">
    <location>
        <begin position="187"/>
        <end position="208"/>
    </location>
</feature>
<feature type="region of interest" description="Disordered" evidence="1">
    <location>
        <begin position="1"/>
        <end position="24"/>
    </location>
</feature>
<dbReference type="AlphaFoldDB" id="A0A448HEJ5"/>
<organism evidence="3 4">
    <name type="scientific">Actinomyces howellii</name>
    <dbReference type="NCBI Taxonomy" id="52771"/>
    <lineage>
        <taxon>Bacteria</taxon>
        <taxon>Bacillati</taxon>
        <taxon>Actinomycetota</taxon>
        <taxon>Actinomycetes</taxon>
        <taxon>Actinomycetales</taxon>
        <taxon>Actinomycetaceae</taxon>
        <taxon>Actinomyces</taxon>
    </lineage>
</organism>
<keyword evidence="4" id="KW-1185">Reference proteome</keyword>
<proteinExistence type="predicted"/>
<feature type="transmembrane region" description="Helical" evidence="2">
    <location>
        <begin position="105"/>
        <end position="128"/>
    </location>
</feature>
<evidence type="ECO:0000256" key="2">
    <source>
        <dbReference type="SAM" id="Phobius"/>
    </source>
</evidence>
<feature type="transmembrane region" description="Helical" evidence="2">
    <location>
        <begin position="482"/>
        <end position="501"/>
    </location>
</feature>
<feature type="transmembrane region" description="Helical" evidence="2">
    <location>
        <begin position="263"/>
        <end position="286"/>
    </location>
</feature>
<keyword evidence="2" id="KW-0472">Membrane</keyword>
<dbReference type="EMBL" id="LR134350">
    <property type="protein sequence ID" value="VEG26635.1"/>
    <property type="molecule type" value="Genomic_DNA"/>
</dbReference>
<evidence type="ECO:0000313" key="3">
    <source>
        <dbReference type="EMBL" id="VEG26635.1"/>
    </source>
</evidence>
<evidence type="ECO:0008006" key="5">
    <source>
        <dbReference type="Google" id="ProtNLM"/>
    </source>
</evidence>
<feature type="transmembrane region" description="Helical" evidence="2">
    <location>
        <begin position="220"/>
        <end position="243"/>
    </location>
</feature>
<dbReference type="Proteomes" id="UP000266895">
    <property type="component" value="Chromosome"/>
</dbReference>
<sequence length="564" mass="55989">MSTKSTSPRSPAPPSAPSSAPEAARPAAALATVGRVARIGLGEQRTWLTALPVAVGLLTAVLAPSYGSTYATAADLARAVASARLNTTSTFLYGTLPEGADVVQLTVWELGALTCLVLGVVIVLRAVAASRAAEEAGRAETLRAVGAGAVTQLAGSALVLGVQCLGLGAGAGAGLLTLARAGTADALAYGAAVALTCALAAAGTLLVCQLLADATAARGACLVLMALLFAWHGAACAEGWGWAGACFPFSLRGEVDPGGLNDLAPLAVAALALAALLVAAGSAAAARDLGAGLVRPPRRTPRPLRVRGPLTLAVRLCRYQALAWAAGTAAASAVLTTMGQDVVTTARQGGLEGGSLGSLLSGEDPGTSFLRYIGTLVGCLAASQAVALCGRPVADERAGRLEAQRATGTGSARILVSWWGVGVLAAGVTLAVSTMTAGWAGVRVLGTSWADAVRLVGGQLPAALAAAGVTTLLCGTWPRGRAAAWAPVLISLGIAQLGGVLDLPQVLLDAAPLAQAGERSSLWLAGCGLLGVVLGGVGIGRRDLWVDGVEARAPADRLRGAHGQ</sequence>
<dbReference type="KEGG" id="ahw:NCTC11636_00623"/>
<reference evidence="3 4" key="1">
    <citation type="submission" date="2018-12" db="EMBL/GenBank/DDBJ databases">
        <authorList>
            <consortium name="Pathogen Informatics"/>
        </authorList>
    </citation>
    <scope>NUCLEOTIDE SEQUENCE [LARGE SCALE GENOMIC DNA]</scope>
    <source>
        <strain evidence="3 4">NCTC11636</strain>
    </source>
</reference>
<feature type="transmembrane region" description="Helical" evidence="2">
    <location>
        <begin position="47"/>
        <end position="66"/>
    </location>
</feature>
<dbReference type="OrthoDB" id="3250649at2"/>
<keyword evidence="2" id="KW-0812">Transmembrane</keyword>
<accession>A0A448HEJ5</accession>
<protein>
    <recommendedName>
        <fullName evidence="5">ABC-2 family transporter protein</fullName>
    </recommendedName>
</protein>
<feature type="transmembrane region" description="Helical" evidence="2">
    <location>
        <begin position="415"/>
        <end position="440"/>
    </location>
</feature>
<feature type="transmembrane region" description="Helical" evidence="2">
    <location>
        <begin position="452"/>
        <end position="475"/>
    </location>
</feature>